<proteinExistence type="predicted"/>
<keyword evidence="1" id="KW-1133">Transmembrane helix</keyword>
<dbReference type="EMBL" id="KQ419810">
    <property type="protein sequence ID" value="KOF82295.1"/>
    <property type="molecule type" value="Genomic_DNA"/>
</dbReference>
<dbReference type="InterPro" id="IPR029063">
    <property type="entry name" value="SAM-dependent_MTases_sf"/>
</dbReference>
<dbReference type="InterPro" id="IPR052514">
    <property type="entry name" value="SAM-dependent_MTase"/>
</dbReference>
<dbReference type="AlphaFoldDB" id="A0A0L8H0F8"/>
<sequence length="313" mass="35575">MYRQISVVFRYFIVTFLVAELILFNCALFYAYFMIKGALTSFSNTNGGFIDKISTNPSIKSLLEAGKDGGLSKLLEETVERVFLISYPKNEQDDMPKLTFLGVDMSNAGEFGFVYRRIQTSNFKQNRLVIDIGANDGLISSNSFNLIQLGWNAILVEPVPSQMDLAKSNTRRFVRSKKYQNVTYVEAAIGQRDGFSEFVITDDLGTMQNHLASSHHSVGVGRKSTIQVKCFSVKTFVSKYNVPKKFGVLSIDAEGTGDKILKQFIKLGFRPTYIIYEALHNSEPILETMDYLHQNGYFPQSKRGWNYIFEYQF</sequence>
<keyword evidence="1" id="KW-0472">Membrane</keyword>
<dbReference type="SUPFAM" id="SSF53335">
    <property type="entry name" value="S-adenosyl-L-methionine-dependent methyltransferases"/>
    <property type="match status" value="1"/>
</dbReference>
<feature type="domain" description="Methyltransferase FkbM" evidence="2">
    <location>
        <begin position="131"/>
        <end position="297"/>
    </location>
</feature>
<dbReference type="PANTHER" id="PTHR34203:SF15">
    <property type="entry name" value="SLL1173 PROTEIN"/>
    <property type="match status" value="1"/>
</dbReference>
<name>A0A0L8H0F8_OCTBM</name>
<keyword evidence="1" id="KW-0812">Transmembrane</keyword>
<evidence type="ECO:0000313" key="3">
    <source>
        <dbReference type="EMBL" id="KOF82295.1"/>
    </source>
</evidence>
<gene>
    <name evidence="3" type="ORF">OCBIM_22025472mg</name>
</gene>
<feature type="transmembrane region" description="Helical" evidence="1">
    <location>
        <begin position="12"/>
        <end position="35"/>
    </location>
</feature>
<dbReference type="Pfam" id="PF05050">
    <property type="entry name" value="Methyltransf_21"/>
    <property type="match status" value="1"/>
</dbReference>
<dbReference type="NCBIfam" id="TIGR01444">
    <property type="entry name" value="fkbM_fam"/>
    <property type="match status" value="1"/>
</dbReference>
<dbReference type="KEGG" id="obi:106873814"/>
<dbReference type="Gene3D" id="3.40.50.150">
    <property type="entry name" value="Vaccinia Virus protein VP39"/>
    <property type="match status" value="1"/>
</dbReference>
<dbReference type="InterPro" id="IPR006342">
    <property type="entry name" value="FkbM_mtfrase"/>
</dbReference>
<evidence type="ECO:0000256" key="1">
    <source>
        <dbReference type="SAM" id="Phobius"/>
    </source>
</evidence>
<dbReference type="PANTHER" id="PTHR34203">
    <property type="entry name" value="METHYLTRANSFERASE, FKBM FAMILY PROTEIN"/>
    <property type="match status" value="1"/>
</dbReference>
<organism evidence="3">
    <name type="scientific">Octopus bimaculoides</name>
    <name type="common">California two-spotted octopus</name>
    <dbReference type="NCBI Taxonomy" id="37653"/>
    <lineage>
        <taxon>Eukaryota</taxon>
        <taxon>Metazoa</taxon>
        <taxon>Spiralia</taxon>
        <taxon>Lophotrochozoa</taxon>
        <taxon>Mollusca</taxon>
        <taxon>Cephalopoda</taxon>
        <taxon>Coleoidea</taxon>
        <taxon>Octopodiformes</taxon>
        <taxon>Octopoda</taxon>
        <taxon>Incirrata</taxon>
        <taxon>Octopodidae</taxon>
        <taxon>Octopus</taxon>
    </lineage>
</organism>
<dbReference type="OrthoDB" id="10266791at2759"/>
<accession>A0A0L8H0F8</accession>
<dbReference type="OMA" id="IQWGWDA"/>
<protein>
    <recommendedName>
        <fullName evidence="2">Methyltransferase FkbM domain-containing protein</fullName>
    </recommendedName>
</protein>
<evidence type="ECO:0000259" key="2">
    <source>
        <dbReference type="Pfam" id="PF05050"/>
    </source>
</evidence>
<reference evidence="3" key="1">
    <citation type="submission" date="2015-07" db="EMBL/GenBank/DDBJ databases">
        <title>MeaNS - Measles Nucleotide Surveillance Program.</title>
        <authorList>
            <person name="Tran T."/>
            <person name="Druce J."/>
        </authorList>
    </citation>
    <scope>NUCLEOTIDE SEQUENCE</scope>
    <source>
        <strain evidence="3">UCB-OBI-ISO-001</strain>
        <tissue evidence="3">Gonad</tissue>
    </source>
</reference>